<keyword evidence="4" id="KW-0732">Signal</keyword>
<dbReference type="InterPro" id="IPR001611">
    <property type="entry name" value="Leu-rich_rpt"/>
</dbReference>
<keyword evidence="2" id="KW-0677">Repeat</keyword>
<keyword evidence="1" id="KW-0433">Leucine-rich repeat</keyword>
<dbReference type="EMBL" id="CAJNOR010010202">
    <property type="protein sequence ID" value="CAF1651926.1"/>
    <property type="molecule type" value="Genomic_DNA"/>
</dbReference>
<organism evidence="5 8">
    <name type="scientific">Adineta ricciae</name>
    <name type="common">Rotifer</name>
    <dbReference type="NCBI Taxonomy" id="249248"/>
    <lineage>
        <taxon>Eukaryota</taxon>
        <taxon>Metazoa</taxon>
        <taxon>Spiralia</taxon>
        <taxon>Gnathifera</taxon>
        <taxon>Rotifera</taxon>
        <taxon>Eurotatoria</taxon>
        <taxon>Bdelloidea</taxon>
        <taxon>Adinetida</taxon>
        <taxon>Adinetidae</taxon>
        <taxon>Adineta</taxon>
    </lineage>
</organism>
<feature type="chain" id="PRO_5036411113" evidence="4">
    <location>
        <begin position="20"/>
        <end position="617"/>
    </location>
</feature>
<evidence type="ECO:0000313" key="8">
    <source>
        <dbReference type="Proteomes" id="UP000663852"/>
    </source>
</evidence>
<proteinExistence type="predicted"/>
<dbReference type="AlphaFoldDB" id="A0A814XSG3"/>
<dbReference type="Proteomes" id="UP000663852">
    <property type="component" value="Unassembled WGS sequence"/>
</dbReference>
<accession>A0A814XSG3</accession>
<dbReference type="Pfam" id="PF13855">
    <property type="entry name" value="LRR_8"/>
    <property type="match status" value="2"/>
</dbReference>
<evidence type="ECO:0000256" key="2">
    <source>
        <dbReference type="ARBA" id="ARBA00022737"/>
    </source>
</evidence>
<dbReference type="Gene3D" id="3.80.10.10">
    <property type="entry name" value="Ribonuclease Inhibitor"/>
    <property type="match status" value="2"/>
</dbReference>
<keyword evidence="3" id="KW-0812">Transmembrane</keyword>
<sequence length="617" mass="71400">MKFFLILIQIISILNLTQCQTKCLVTLTVTCYCPNENFLINCIESHPTDDMFIDWSTFTFELRDHYSFNFINFTRLTSSTFTNFSSKFPHLNIIELNFLNGIDEIRENIFGLLDYTSNPQINVRFNSPRSFQLADNSFTPMKYFEITIDNIQNSPYEFNLNAFHNTTVFKLSVLNTEQVQFLSSKPLILNWDEISINNGSIINLNPLIESLSSDYLVKLDFSSSSIVHFPSFVNLSKLMIIDLHDNLIHEIHSNLFSNNNLVSSIDLSSNAIKRIDPNAFIQLDFLSVLNLNNNQLRTLGSENQSFLFPLNGKLRALDLAHNFLHDMNQIANLSHLEVLELYGNEIKELNESSFRNLHHLQYLDLSYNQIQSIHSSVFDHTSIRELDLSSNLLPSLQTNSFLSSLSSTLETLLLKDSRNLFEINWFVFTKFDQLRKLDLSGLNKTDKMWLFDSNDNSSFHWNREYPFKILLNNIQFTNKDYCLSKLIFQMFNNTILFLDPNHSCNCFLFLLRNRISTQNYPICLSNQSIIDDLSRECANIDSYCSSLSTTTNIMTTTVKRKDDNENWKIIVAITIPLSIILILLFLIVVFLVKRRRNNDSKGNVEMKGGIVNVLSKK</sequence>
<keyword evidence="7" id="KW-1185">Reference proteome</keyword>
<dbReference type="SMART" id="SM00369">
    <property type="entry name" value="LRR_TYP"/>
    <property type="match status" value="6"/>
</dbReference>
<dbReference type="PANTHER" id="PTHR24366:SF96">
    <property type="entry name" value="LEUCINE RICH REPEAT CONTAINING 53"/>
    <property type="match status" value="1"/>
</dbReference>
<feature type="signal peptide" evidence="4">
    <location>
        <begin position="1"/>
        <end position="19"/>
    </location>
</feature>
<dbReference type="PROSITE" id="PS51450">
    <property type="entry name" value="LRR"/>
    <property type="match status" value="4"/>
</dbReference>
<protein>
    <submittedName>
        <fullName evidence="5">Uncharacterized protein</fullName>
    </submittedName>
</protein>
<feature type="transmembrane region" description="Helical" evidence="3">
    <location>
        <begin position="569"/>
        <end position="592"/>
    </location>
</feature>
<dbReference type="SUPFAM" id="SSF52058">
    <property type="entry name" value="L domain-like"/>
    <property type="match status" value="1"/>
</dbReference>
<evidence type="ECO:0000256" key="1">
    <source>
        <dbReference type="ARBA" id="ARBA00022614"/>
    </source>
</evidence>
<dbReference type="PANTHER" id="PTHR24366">
    <property type="entry name" value="IG(IMMUNOGLOBULIN) AND LRR(LEUCINE RICH REPEAT) DOMAINS"/>
    <property type="match status" value="1"/>
</dbReference>
<evidence type="ECO:0000313" key="6">
    <source>
        <dbReference type="EMBL" id="CAF1651926.1"/>
    </source>
</evidence>
<evidence type="ECO:0000256" key="4">
    <source>
        <dbReference type="SAM" id="SignalP"/>
    </source>
</evidence>
<evidence type="ECO:0000256" key="3">
    <source>
        <dbReference type="SAM" id="Phobius"/>
    </source>
</evidence>
<dbReference type="EMBL" id="CAJNOJ010000159">
    <property type="protein sequence ID" value="CAF1219743.1"/>
    <property type="molecule type" value="Genomic_DNA"/>
</dbReference>
<evidence type="ECO:0000313" key="7">
    <source>
        <dbReference type="Proteomes" id="UP000663828"/>
    </source>
</evidence>
<comment type="caution">
    <text evidence="5">The sequence shown here is derived from an EMBL/GenBank/DDBJ whole genome shotgun (WGS) entry which is preliminary data.</text>
</comment>
<name>A0A814XSG3_ADIRI</name>
<reference evidence="5" key="1">
    <citation type="submission" date="2021-02" db="EMBL/GenBank/DDBJ databases">
        <authorList>
            <person name="Nowell W R."/>
        </authorList>
    </citation>
    <scope>NUCLEOTIDE SEQUENCE</scope>
</reference>
<gene>
    <name evidence="5" type="ORF">EDS130_LOCUS26351</name>
    <name evidence="6" type="ORF">XAT740_LOCUS55148</name>
</gene>
<dbReference type="Proteomes" id="UP000663828">
    <property type="component" value="Unassembled WGS sequence"/>
</dbReference>
<keyword evidence="3" id="KW-1133">Transmembrane helix</keyword>
<dbReference type="InterPro" id="IPR032675">
    <property type="entry name" value="LRR_dom_sf"/>
</dbReference>
<keyword evidence="3" id="KW-0472">Membrane</keyword>
<dbReference type="InterPro" id="IPR003591">
    <property type="entry name" value="Leu-rich_rpt_typical-subtyp"/>
</dbReference>
<evidence type="ECO:0000313" key="5">
    <source>
        <dbReference type="EMBL" id="CAF1219743.1"/>
    </source>
</evidence>
<dbReference type="OrthoDB" id="676979at2759"/>